<feature type="region of interest" description="Disordered" evidence="1">
    <location>
        <begin position="445"/>
        <end position="470"/>
    </location>
</feature>
<keyword evidence="3" id="KW-1185">Reference proteome</keyword>
<name>A0A2P4X6P0_9STRA</name>
<dbReference type="EMBL" id="NCKW01016178">
    <property type="protein sequence ID" value="POM61227.1"/>
    <property type="molecule type" value="Genomic_DNA"/>
</dbReference>
<accession>A0A2P4X6P0</accession>
<sequence>MAAMNAAFEAAMVIAAQTARFYCVTVSPDARTCARWPKLRGAAISEGVQATSRIVEHVQMQLPTLRFQSMTVDFIKDTNGVWWLTRVIDFKASSTVEPIRDEGGFGTRDSAVLISETLRSKNGRTNNESQLDDPVSPPRESTLLRGDEFNNALSARMCFLCGCSCELTPTFRGQLMAMLKGDNGDEYKETSTISMEAPAIDEFRMTLTMALDTIFLMRQRGVNLSAWENAVSTVRKSQVRDVCDFPTCMLCYRIYQQQNRLQLIARELHQALSPNATCSDDDTEITSNFTADGISMATSAASGLTASQLLSTELQYHEETPKNVLEALDAFRAETIPASLLLRGDSPDNRPTWSILSPVRGADVDPIATQLRLVFFFHELQDGGPELEPTDFFLEYQLGQNVTRVHLEGSKRHTPNRWQLCFQRILLAETASLIKLKVKPRSHREISELEDDDNTARDEEGVSGSSTDDSTRFRDKEEFFGYTLLPLRTVNTAAKWFGNSLQPESRTDYLLELHTASYGLLTLKLTVGLLVDPVPLGHVRDILRECIFLEEQQPRGYLVTGWERLCHPNTPRYYLCAAEELTVLVR</sequence>
<feature type="region of interest" description="Disordered" evidence="1">
    <location>
        <begin position="117"/>
        <end position="140"/>
    </location>
</feature>
<evidence type="ECO:0000313" key="2">
    <source>
        <dbReference type="EMBL" id="POM61227.1"/>
    </source>
</evidence>
<gene>
    <name evidence="2" type="ORF">PHPALM_29790</name>
</gene>
<dbReference type="AlphaFoldDB" id="A0A2P4X6P0"/>
<evidence type="ECO:0000313" key="3">
    <source>
        <dbReference type="Proteomes" id="UP000237271"/>
    </source>
</evidence>
<reference evidence="2 3" key="1">
    <citation type="journal article" date="2017" name="Genome Biol. Evol.">
        <title>Phytophthora megakarya and P. palmivora, closely related causal agents of cacao black pod rot, underwent increases in genome sizes and gene numbers by different mechanisms.</title>
        <authorList>
            <person name="Ali S.S."/>
            <person name="Shao J."/>
            <person name="Lary D.J."/>
            <person name="Kronmiller B."/>
            <person name="Shen D."/>
            <person name="Strem M.D."/>
            <person name="Amoako-Attah I."/>
            <person name="Akrofi A.Y."/>
            <person name="Begoude B.A."/>
            <person name="Ten Hoopen G.M."/>
            <person name="Coulibaly K."/>
            <person name="Kebe B.I."/>
            <person name="Melnick R.L."/>
            <person name="Guiltinan M.J."/>
            <person name="Tyler B.M."/>
            <person name="Meinhardt L.W."/>
            <person name="Bailey B.A."/>
        </authorList>
    </citation>
    <scope>NUCLEOTIDE SEQUENCE [LARGE SCALE GENOMIC DNA]</scope>
    <source>
        <strain evidence="3">sbr112.9</strain>
    </source>
</reference>
<organism evidence="2 3">
    <name type="scientific">Phytophthora palmivora</name>
    <dbReference type="NCBI Taxonomy" id="4796"/>
    <lineage>
        <taxon>Eukaryota</taxon>
        <taxon>Sar</taxon>
        <taxon>Stramenopiles</taxon>
        <taxon>Oomycota</taxon>
        <taxon>Peronosporomycetes</taxon>
        <taxon>Peronosporales</taxon>
        <taxon>Peronosporaceae</taxon>
        <taxon>Phytophthora</taxon>
    </lineage>
</organism>
<comment type="caution">
    <text evidence="2">The sequence shown here is derived from an EMBL/GenBank/DDBJ whole genome shotgun (WGS) entry which is preliminary data.</text>
</comment>
<protein>
    <submittedName>
        <fullName evidence="2">Uncharacterized protein</fullName>
    </submittedName>
</protein>
<evidence type="ECO:0000256" key="1">
    <source>
        <dbReference type="SAM" id="MobiDB-lite"/>
    </source>
</evidence>
<dbReference type="OrthoDB" id="167101at2759"/>
<proteinExistence type="predicted"/>
<dbReference type="Proteomes" id="UP000237271">
    <property type="component" value="Unassembled WGS sequence"/>
</dbReference>